<feature type="non-terminal residue" evidence="1">
    <location>
        <position position="32"/>
    </location>
</feature>
<organism evidence="1">
    <name type="scientific">marine metagenome</name>
    <dbReference type="NCBI Taxonomy" id="408172"/>
    <lineage>
        <taxon>unclassified sequences</taxon>
        <taxon>metagenomes</taxon>
        <taxon>ecological metagenomes</taxon>
    </lineage>
</organism>
<dbReference type="EMBL" id="UINC01148394">
    <property type="protein sequence ID" value="SVD40244.1"/>
    <property type="molecule type" value="Genomic_DNA"/>
</dbReference>
<protein>
    <submittedName>
        <fullName evidence="1">Uncharacterized protein</fullName>
    </submittedName>
</protein>
<evidence type="ECO:0000313" key="1">
    <source>
        <dbReference type="EMBL" id="SVD40244.1"/>
    </source>
</evidence>
<reference evidence="1" key="1">
    <citation type="submission" date="2018-05" db="EMBL/GenBank/DDBJ databases">
        <authorList>
            <person name="Lanie J.A."/>
            <person name="Ng W.-L."/>
            <person name="Kazmierczak K.M."/>
            <person name="Andrzejewski T.M."/>
            <person name="Davidsen T.M."/>
            <person name="Wayne K.J."/>
            <person name="Tettelin H."/>
            <person name="Glass J.I."/>
            <person name="Rusch D."/>
            <person name="Podicherti R."/>
            <person name="Tsui H.-C.T."/>
            <person name="Winkler M.E."/>
        </authorList>
    </citation>
    <scope>NUCLEOTIDE SEQUENCE</scope>
</reference>
<gene>
    <name evidence="1" type="ORF">METZ01_LOCUS393098</name>
</gene>
<sequence>MLLDKLKNILPGEGNEYPKDFRKIIQNLYLES</sequence>
<name>A0A382V172_9ZZZZ</name>
<accession>A0A382V172</accession>
<dbReference type="AlphaFoldDB" id="A0A382V172"/>
<proteinExistence type="predicted"/>